<keyword evidence="2" id="KW-1185">Reference proteome</keyword>
<reference evidence="1 2" key="1">
    <citation type="journal article" date="2019" name="Sci. Rep.">
        <title>Orb-weaving spider Araneus ventricosus genome elucidates the spidroin gene catalogue.</title>
        <authorList>
            <person name="Kono N."/>
            <person name="Nakamura H."/>
            <person name="Ohtoshi R."/>
            <person name="Moran D.A.P."/>
            <person name="Shinohara A."/>
            <person name="Yoshida Y."/>
            <person name="Fujiwara M."/>
            <person name="Mori M."/>
            <person name="Tomita M."/>
            <person name="Arakawa K."/>
        </authorList>
    </citation>
    <scope>NUCLEOTIDE SEQUENCE [LARGE SCALE GENOMIC DNA]</scope>
</reference>
<dbReference type="EMBL" id="BGPR01000330">
    <property type="protein sequence ID" value="GBM13573.1"/>
    <property type="molecule type" value="Genomic_DNA"/>
</dbReference>
<organism evidence="1 2">
    <name type="scientific">Araneus ventricosus</name>
    <name type="common">Orbweaver spider</name>
    <name type="synonym">Epeira ventricosa</name>
    <dbReference type="NCBI Taxonomy" id="182803"/>
    <lineage>
        <taxon>Eukaryota</taxon>
        <taxon>Metazoa</taxon>
        <taxon>Ecdysozoa</taxon>
        <taxon>Arthropoda</taxon>
        <taxon>Chelicerata</taxon>
        <taxon>Arachnida</taxon>
        <taxon>Araneae</taxon>
        <taxon>Araneomorphae</taxon>
        <taxon>Entelegynae</taxon>
        <taxon>Araneoidea</taxon>
        <taxon>Araneidae</taxon>
        <taxon>Araneus</taxon>
    </lineage>
</organism>
<protein>
    <submittedName>
        <fullName evidence="1">Uncharacterized protein</fullName>
    </submittedName>
</protein>
<accession>A0A4Y2D9V8</accession>
<dbReference type="AlphaFoldDB" id="A0A4Y2D9V8"/>
<gene>
    <name evidence="1" type="ORF">AVEN_123986_1</name>
</gene>
<comment type="caution">
    <text evidence="1">The sequence shown here is derived from an EMBL/GenBank/DDBJ whole genome shotgun (WGS) entry which is preliminary data.</text>
</comment>
<sequence length="80" mass="9463">MPNRIWLVLKEIFSTSAKKWSLPHTLMRSMFTHWRSNRGDQSLDVFTRLVVLTSRFEATRGLFWDGPSDFEPRSDDEDDT</sequence>
<dbReference type="Proteomes" id="UP000499080">
    <property type="component" value="Unassembled WGS sequence"/>
</dbReference>
<evidence type="ECO:0000313" key="1">
    <source>
        <dbReference type="EMBL" id="GBM13573.1"/>
    </source>
</evidence>
<proteinExistence type="predicted"/>
<name>A0A4Y2D9V8_ARAVE</name>
<evidence type="ECO:0000313" key="2">
    <source>
        <dbReference type="Proteomes" id="UP000499080"/>
    </source>
</evidence>